<feature type="region of interest" description="Disordered" evidence="1">
    <location>
        <begin position="54"/>
        <end position="86"/>
    </location>
</feature>
<protein>
    <submittedName>
        <fullName evidence="2">Uncharacterized protein</fullName>
    </submittedName>
</protein>
<organism evidence="2 3">
    <name type="scientific">Citrus x changshan-huyou</name>
    <dbReference type="NCBI Taxonomy" id="2935761"/>
    <lineage>
        <taxon>Eukaryota</taxon>
        <taxon>Viridiplantae</taxon>
        <taxon>Streptophyta</taxon>
        <taxon>Embryophyta</taxon>
        <taxon>Tracheophyta</taxon>
        <taxon>Spermatophyta</taxon>
        <taxon>Magnoliopsida</taxon>
        <taxon>eudicotyledons</taxon>
        <taxon>Gunneridae</taxon>
        <taxon>Pentapetalae</taxon>
        <taxon>rosids</taxon>
        <taxon>malvids</taxon>
        <taxon>Sapindales</taxon>
        <taxon>Rutaceae</taxon>
        <taxon>Aurantioideae</taxon>
        <taxon>Citrus</taxon>
    </lineage>
</organism>
<accession>A0AAP0MIA7</accession>
<keyword evidence="3" id="KW-1185">Reference proteome</keyword>
<proteinExistence type="predicted"/>
<name>A0AAP0MIA7_9ROSI</name>
<reference evidence="2 3" key="1">
    <citation type="submission" date="2024-05" db="EMBL/GenBank/DDBJ databases">
        <title>Haplotype-resolved chromosome-level genome assembly of Huyou (Citrus changshanensis).</title>
        <authorList>
            <person name="Miao C."/>
            <person name="Chen W."/>
            <person name="Wu Y."/>
            <person name="Wang L."/>
            <person name="Zhao S."/>
            <person name="Grierson D."/>
            <person name="Xu C."/>
            <person name="Chen K."/>
        </authorList>
    </citation>
    <scope>NUCLEOTIDE SEQUENCE [LARGE SCALE GENOMIC DNA]</scope>
    <source>
        <strain evidence="2">01-14</strain>
        <tissue evidence="2">Leaf</tissue>
    </source>
</reference>
<feature type="compositionally biased region" description="Polar residues" evidence="1">
    <location>
        <begin position="71"/>
        <end position="84"/>
    </location>
</feature>
<dbReference type="AlphaFoldDB" id="A0AAP0MIA7"/>
<evidence type="ECO:0000256" key="1">
    <source>
        <dbReference type="SAM" id="MobiDB-lite"/>
    </source>
</evidence>
<dbReference type="Proteomes" id="UP001428341">
    <property type="component" value="Unassembled WGS sequence"/>
</dbReference>
<sequence>MKPTPPHGTTKNTAISIEQFNEQRGLQSAQNLINLEDYYDDDDDLHVLNFLPNDTHFGKRKRPFSVHPMTDNGQSSNSKNNDPSSFYVDSKLRESITSIRCPVTECKGVLEPE</sequence>
<gene>
    <name evidence="2" type="ORF">WN944_002437</name>
</gene>
<evidence type="ECO:0000313" key="3">
    <source>
        <dbReference type="Proteomes" id="UP001428341"/>
    </source>
</evidence>
<evidence type="ECO:0000313" key="2">
    <source>
        <dbReference type="EMBL" id="KAK9210068.1"/>
    </source>
</evidence>
<dbReference type="EMBL" id="JBCGBO010000004">
    <property type="protein sequence ID" value="KAK9210068.1"/>
    <property type="molecule type" value="Genomic_DNA"/>
</dbReference>
<comment type="caution">
    <text evidence="2">The sequence shown here is derived from an EMBL/GenBank/DDBJ whole genome shotgun (WGS) entry which is preliminary data.</text>
</comment>